<evidence type="ECO:0000313" key="3">
    <source>
        <dbReference type="Proteomes" id="UP000479043"/>
    </source>
</evidence>
<proteinExistence type="predicted"/>
<gene>
    <name evidence="2" type="ORF">GR167_04580</name>
</gene>
<keyword evidence="3" id="KW-1185">Reference proteome</keyword>
<name>A0A6L8LN48_9RHOB</name>
<evidence type="ECO:0000313" key="2">
    <source>
        <dbReference type="EMBL" id="MYM54569.1"/>
    </source>
</evidence>
<feature type="compositionally biased region" description="Basic and acidic residues" evidence="1">
    <location>
        <begin position="77"/>
        <end position="90"/>
    </location>
</feature>
<reference evidence="2 3" key="1">
    <citation type="submission" date="2020-01" db="EMBL/GenBank/DDBJ databases">
        <authorList>
            <person name="Chen S."/>
        </authorList>
    </citation>
    <scope>NUCLEOTIDE SEQUENCE [LARGE SCALE GENOMIC DNA]</scope>
    <source>
        <strain evidence="2 3">GS-10</strain>
    </source>
</reference>
<feature type="compositionally biased region" description="Acidic residues" evidence="1">
    <location>
        <begin position="95"/>
        <end position="116"/>
    </location>
</feature>
<accession>A0A6L8LN48</accession>
<feature type="compositionally biased region" description="Basic and acidic residues" evidence="1">
    <location>
        <begin position="50"/>
        <end position="59"/>
    </location>
</feature>
<protein>
    <recommendedName>
        <fullName evidence="4">DUF4177 domain-containing protein</fullName>
    </recommendedName>
</protein>
<evidence type="ECO:0000256" key="1">
    <source>
        <dbReference type="SAM" id="MobiDB-lite"/>
    </source>
</evidence>
<feature type="region of interest" description="Disordered" evidence="1">
    <location>
        <begin position="50"/>
        <end position="116"/>
    </location>
</feature>
<comment type="caution">
    <text evidence="2">The sequence shown here is derived from an EMBL/GenBank/DDBJ whole genome shotgun (WGS) entry which is preliminary data.</text>
</comment>
<dbReference type="AlphaFoldDB" id="A0A6L8LN48"/>
<organism evidence="2 3">
    <name type="scientific">Thalassovita mangrovi</name>
    <dbReference type="NCBI Taxonomy" id="2692236"/>
    <lineage>
        <taxon>Bacteria</taxon>
        <taxon>Pseudomonadati</taxon>
        <taxon>Pseudomonadota</taxon>
        <taxon>Alphaproteobacteria</taxon>
        <taxon>Rhodobacterales</taxon>
        <taxon>Roseobacteraceae</taxon>
        <taxon>Thalassovita</taxon>
    </lineage>
</organism>
<dbReference type="Proteomes" id="UP000479043">
    <property type="component" value="Unassembled WGS sequence"/>
</dbReference>
<dbReference type="RefSeq" id="WP_160972255.1">
    <property type="nucleotide sequence ID" value="NZ_WWEN01000002.1"/>
</dbReference>
<sequence length="116" mass="12932">MTIYEYKVLPAPAKGARARGVKGPGARLAHGFETLLNDMARDGWEFQRAETLPSEERQGLTHSSTGFRTFLVFRRPRPGDIAEFDPRPADLNETPTDDDPDNPDEQDTGEDDTGKE</sequence>
<evidence type="ECO:0008006" key="4">
    <source>
        <dbReference type="Google" id="ProtNLM"/>
    </source>
</evidence>
<dbReference type="EMBL" id="WWEN01000002">
    <property type="protein sequence ID" value="MYM54569.1"/>
    <property type="molecule type" value="Genomic_DNA"/>
</dbReference>